<dbReference type="GO" id="GO:0050321">
    <property type="term" value="F:tau-protein kinase activity"/>
    <property type="evidence" value="ECO:0007669"/>
    <property type="project" value="TreeGrafter"/>
</dbReference>
<keyword evidence="7" id="KW-0479">Metal-binding</keyword>
<evidence type="ECO:0000256" key="3">
    <source>
        <dbReference type="ARBA" id="ARBA00012513"/>
    </source>
</evidence>
<dbReference type="InterPro" id="IPR008271">
    <property type="entry name" value="Ser/Thr_kinase_AS"/>
</dbReference>
<dbReference type="PANTHER" id="PTHR24346:SF105">
    <property type="entry name" value="SERINE_THREONINE-PROTEIN KINASE NIM1-LIKE ISOFORM X1"/>
    <property type="match status" value="1"/>
</dbReference>
<dbReference type="GO" id="GO:0046872">
    <property type="term" value="F:metal ion binding"/>
    <property type="evidence" value="ECO:0007669"/>
    <property type="project" value="UniProtKB-KW"/>
</dbReference>
<feature type="binding site" evidence="16">
    <location>
        <position position="122"/>
    </location>
    <ligand>
        <name>ATP</name>
        <dbReference type="ChEBI" id="CHEBI:30616"/>
    </ligand>
</feature>
<feature type="domain" description="Protein kinase" evidence="20">
    <location>
        <begin position="93"/>
        <end position="344"/>
    </location>
</feature>
<evidence type="ECO:0000256" key="5">
    <source>
        <dbReference type="ARBA" id="ARBA00022553"/>
    </source>
</evidence>
<evidence type="ECO:0000256" key="7">
    <source>
        <dbReference type="ARBA" id="ARBA00022723"/>
    </source>
</evidence>
<keyword evidence="9 22" id="KW-0418">Kinase</keyword>
<accession>A0A8M1K9N7</accession>
<protein>
    <recommendedName>
        <fullName evidence="14">Serine/threonine-protein kinase NIM1</fullName>
        <ecNumber evidence="3">2.7.11.1</ecNumber>
    </recommendedName>
    <alternativeName>
        <fullName evidence="15">NIM1 serine/threonine-protein kinase</fullName>
    </alternativeName>
</protein>
<evidence type="ECO:0000256" key="6">
    <source>
        <dbReference type="ARBA" id="ARBA00022679"/>
    </source>
</evidence>
<evidence type="ECO:0000256" key="18">
    <source>
        <dbReference type="SAM" id="MobiDB-lite"/>
    </source>
</evidence>
<evidence type="ECO:0000256" key="2">
    <source>
        <dbReference type="ARBA" id="ARBA00006692"/>
    </source>
</evidence>
<reference evidence="22" key="1">
    <citation type="submission" date="2025-08" db="UniProtKB">
        <authorList>
            <consortium name="RefSeq"/>
        </authorList>
    </citation>
    <scope>IDENTIFICATION</scope>
</reference>
<comment type="similarity">
    <text evidence="2">Belongs to the protein kinase superfamily. CAMK Ser/Thr protein kinase family.</text>
</comment>
<dbReference type="GeneID" id="122130188"/>
<sequence>MVYCVPVPVLKCSCFVSAGLKTNRTWSMLQQGKKKTKEDMVASNAKPAPVQKPPPLTAEQRMKQTPIERVIYDMAHNERVVNDLILGRRISFYELRGEVGTGNFSHVKLGIHALTKERVAVKIIDKHRLDKKSQSLFSSEILCMDKLSHPNIVRLYEVLETKKRLYLAMEYGSGGDLYTRISTRGRLSDLESKMVFAQIISAIQHMHENNIVHRDLKAENIFYTTSFCIKVGDFGFSTVTSPSETLTTFCGSPPYAAPELFKEKGYIGQYVDIWAMGVLLFFMVTASMPFGADNLSRLKRIILTGAYALPSHVPDPCQLVIKGMLRQVPNDRSSISQIMCSTWLTGIEYPKSYPMVSLTPAHLVDTANTLTVEEKEVKSALSELGITGAHLQNNNCADSHSPISGTYRIMLHRVQKRRSVEAVGYASLEPDEFQTKMSWIDSAKKHHPTSVCAIL</sequence>
<dbReference type="FunFam" id="3.30.200.20:FF:000003">
    <property type="entry name" value="Non-specific serine/threonine protein kinase"/>
    <property type="match status" value="1"/>
</dbReference>
<evidence type="ECO:0000256" key="16">
    <source>
        <dbReference type="PROSITE-ProRule" id="PRU10141"/>
    </source>
</evidence>
<evidence type="ECO:0000256" key="15">
    <source>
        <dbReference type="ARBA" id="ARBA00080118"/>
    </source>
</evidence>
<dbReference type="PROSITE" id="PS00108">
    <property type="entry name" value="PROTEIN_KINASE_ST"/>
    <property type="match status" value="1"/>
</dbReference>
<dbReference type="KEGG" id="char:122130188"/>
<dbReference type="EC" id="2.7.11.1" evidence="3"/>
<keyword evidence="21" id="KW-1185">Reference proteome</keyword>
<dbReference type="AlphaFoldDB" id="A0A8M1K9N7"/>
<feature type="transmembrane region" description="Helical" evidence="19">
    <location>
        <begin position="273"/>
        <end position="292"/>
    </location>
</feature>
<keyword evidence="5" id="KW-0597">Phosphoprotein</keyword>
<feature type="region of interest" description="Disordered" evidence="18">
    <location>
        <begin position="31"/>
        <end position="60"/>
    </location>
</feature>
<dbReference type="Proteomes" id="UP000515152">
    <property type="component" value="Unplaced"/>
</dbReference>
<dbReference type="GO" id="GO:0005737">
    <property type="term" value="C:cytoplasm"/>
    <property type="evidence" value="ECO:0007669"/>
    <property type="project" value="TreeGrafter"/>
</dbReference>
<keyword evidence="10 16" id="KW-0067">ATP-binding</keyword>
<evidence type="ECO:0000313" key="21">
    <source>
        <dbReference type="Proteomes" id="UP000515152"/>
    </source>
</evidence>
<evidence type="ECO:0000256" key="13">
    <source>
        <dbReference type="ARBA" id="ARBA00048679"/>
    </source>
</evidence>
<comment type="catalytic activity">
    <reaction evidence="12">
        <text>L-threonyl-[protein] + ATP = O-phospho-L-threonyl-[protein] + ADP + H(+)</text>
        <dbReference type="Rhea" id="RHEA:46608"/>
        <dbReference type="Rhea" id="RHEA-COMP:11060"/>
        <dbReference type="Rhea" id="RHEA-COMP:11605"/>
        <dbReference type="ChEBI" id="CHEBI:15378"/>
        <dbReference type="ChEBI" id="CHEBI:30013"/>
        <dbReference type="ChEBI" id="CHEBI:30616"/>
        <dbReference type="ChEBI" id="CHEBI:61977"/>
        <dbReference type="ChEBI" id="CHEBI:456216"/>
        <dbReference type="EC" id="2.7.11.1"/>
    </reaction>
</comment>
<dbReference type="PROSITE" id="PS50011">
    <property type="entry name" value="PROTEIN_KINASE_DOM"/>
    <property type="match status" value="1"/>
</dbReference>
<evidence type="ECO:0000256" key="4">
    <source>
        <dbReference type="ARBA" id="ARBA00022527"/>
    </source>
</evidence>
<organism evidence="21 22">
    <name type="scientific">Clupea harengus</name>
    <name type="common">Atlantic herring</name>
    <dbReference type="NCBI Taxonomy" id="7950"/>
    <lineage>
        <taxon>Eukaryota</taxon>
        <taxon>Metazoa</taxon>
        <taxon>Chordata</taxon>
        <taxon>Craniata</taxon>
        <taxon>Vertebrata</taxon>
        <taxon>Euteleostomi</taxon>
        <taxon>Actinopterygii</taxon>
        <taxon>Neopterygii</taxon>
        <taxon>Teleostei</taxon>
        <taxon>Clupei</taxon>
        <taxon>Clupeiformes</taxon>
        <taxon>Clupeoidei</taxon>
        <taxon>Clupeidae</taxon>
        <taxon>Clupea</taxon>
    </lineage>
</organism>
<evidence type="ECO:0000256" key="11">
    <source>
        <dbReference type="ARBA" id="ARBA00022842"/>
    </source>
</evidence>
<evidence type="ECO:0000256" key="8">
    <source>
        <dbReference type="ARBA" id="ARBA00022741"/>
    </source>
</evidence>
<evidence type="ECO:0000256" key="9">
    <source>
        <dbReference type="ARBA" id="ARBA00022777"/>
    </source>
</evidence>
<keyword evidence="6" id="KW-0808">Transferase</keyword>
<keyword evidence="19" id="KW-1133">Transmembrane helix</keyword>
<gene>
    <name evidence="22" type="primary">LOC122130188</name>
</gene>
<evidence type="ECO:0000256" key="14">
    <source>
        <dbReference type="ARBA" id="ARBA00069491"/>
    </source>
</evidence>
<evidence type="ECO:0000256" key="17">
    <source>
        <dbReference type="RuleBase" id="RU000304"/>
    </source>
</evidence>
<keyword evidence="11" id="KW-0460">Magnesium</keyword>
<comment type="catalytic activity">
    <reaction evidence="13">
        <text>L-seryl-[protein] + ATP = O-phospho-L-seryl-[protein] + ADP + H(+)</text>
        <dbReference type="Rhea" id="RHEA:17989"/>
        <dbReference type="Rhea" id="RHEA-COMP:9863"/>
        <dbReference type="Rhea" id="RHEA-COMP:11604"/>
        <dbReference type="ChEBI" id="CHEBI:15378"/>
        <dbReference type="ChEBI" id="CHEBI:29999"/>
        <dbReference type="ChEBI" id="CHEBI:30616"/>
        <dbReference type="ChEBI" id="CHEBI:83421"/>
        <dbReference type="ChEBI" id="CHEBI:456216"/>
        <dbReference type="EC" id="2.7.11.1"/>
    </reaction>
</comment>
<evidence type="ECO:0000259" key="20">
    <source>
        <dbReference type="PROSITE" id="PS50011"/>
    </source>
</evidence>
<evidence type="ECO:0000256" key="19">
    <source>
        <dbReference type="SAM" id="Phobius"/>
    </source>
</evidence>
<evidence type="ECO:0000313" key="22">
    <source>
        <dbReference type="RefSeq" id="XP_042560766.1"/>
    </source>
</evidence>
<keyword evidence="19" id="KW-0472">Membrane</keyword>
<dbReference type="GO" id="GO:0005524">
    <property type="term" value="F:ATP binding"/>
    <property type="evidence" value="ECO:0007669"/>
    <property type="project" value="UniProtKB-UniRule"/>
</dbReference>
<dbReference type="PANTHER" id="PTHR24346">
    <property type="entry name" value="MAP/MICROTUBULE AFFINITY-REGULATING KINASE"/>
    <property type="match status" value="1"/>
</dbReference>
<dbReference type="InterPro" id="IPR017441">
    <property type="entry name" value="Protein_kinase_ATP_BS"/>
</dbReference>
<dbReference type="InterPro" id="IPR000719">
    <property type="entry name" value="Prot_kinase_dom"/>
</dbReference>
<comment type="cofactor">
    <cofactor evidence="1">
        <name>Mg(2+)</name>
        <dbReference type="ChEBI" id="CHEBI:18420"/>
    </cofactor>
</comment>
<dbReference type="PROSITE" id="PS00107">
    <property type="entry name" value="PROTEIN_KINASE_ATP"/>
    <property type="match status" value="1"/>
</dbReference>
<keyword evidence="4 17" id="KW-0723">Serine/threonine-protein kinase</keyword>
<name>A0A8M1K9N7_CLUHA</name>
<proteinExistence type="inferred from homology"/>
<dbReference type="OrthoDB" id="193931at2759"/>
<evidence type="ECO:0000256" key="1">
    <source>
        <dbReference type="ARBA" id="ARBA00001946"/>
    </source>
</evidence>
<keyword evidence="19" id="KW-0812">Transmembrane</keyword>
<dbReference type="GO" id="GO:0035556">
    <property type="term" value="P:intracellular signal transduction"/>
    <property type="evidence" value="ECO:0007669"/>
    <property type="project" value="TreeGrafter"/>
</dbReference>
<keyword evidence="8 16" id="KW-0547">Nucleotide-binding</keyword>
<dbReference type="RefSeq" id="XP_042560766.1">
    <property type="nucleotide sequence ID" value="XM_042704832.1"/>
</dbReference>
<evidence type="ECO:0000256" key="10">
    <source>
        <dbReference type="ARBA" id="ARBA00022840"/>
    </source>
</evidence>
<dbReference type="GO" id="GO:0000226">
    <property type="term" value="P:microtubule cytoskeleton organization"/>
    <property type="evidence" value="ECO:0007669"/>
    <property type="project" value="TreeGrafter"/>
</dbReference>
<dbReference type="SMART" id="SM00220">
    <property type="entry name" value="S_TKc"/>
    <property type="match status" value="1"/>
</dbReference>
<dbReference type="FunFam" id="1.10.510.10:FF:000346">
    <property type="entry name" value="Serine/threonine-protein kinase NIM1"/>
    <property type="match status" value="1"/>
</dbReference>
<dbReference type="Pfam" id="PF00069">
    <property type="entry name" value="Pkinase"/>
    <property type="match status" value="1"/>
</dbReference>
<evidence type="ECO:0000256" key="12">
    <source>
        <dbReference type="ARBA" id="ARBA00047899"/>
    </source>
</evidence>